<name>A0A1E5GDI7_9ENTE</name>
<sequence length="77" mass="9107">MDQEKKERWIKQLKPYRFRIIWTTLFFLLALLLLLIGFGKTLVLLIFAVVGYVIGKMRDEDLDIYSLIESIRSMIGI</sequence>
<dbReference type="Pfam" id="PF10031">
    <property type="entry name" value="DUF2273"/>
    <property type="match status" value="1"/>
</dbReference>
<dbReference type="RefSeq" id="WP_069646541.1">
    <property type="nucleotide sequence ID" value="NZ_MIJZ01000014.1"/>
</dbReference>
<gene>
    <name evidence="2" type="ORF">BCR21_10835</name>
</gene>
<organism evidence="2 3">
    <name type="scientific">Enterococcus ureasiticus</name>
    <dbReference type="NCBI Taxonomy" id="903984"/>
    <lineage>
        <taxon>Bacteria</taxon>
        <taxon>Bacillati</taxon>
        <taxon>Bacillota</taxon>
        <taxon>Bacilli</taxon>
        <taxon>Lactobacillales</taxon>
        <taxon>Enterococcaceae</taxon>
        <taxon>Enterococcus</taxon>
    </lineage>
</organism>
<dbReference type="Proteomes" id="UP000094068">
    <property type="component" value="Unassembled WGS sequence"/>
</dbReference>
<accession>A0A1E5GDI7</accession>
<evidence type="ECO:0000256" key="1">
    <source>
        <dbReference type="SAM" id="Phobius"/>
    </source>
</evidence>
<evidence type="ECO:0000313" key="3">
    <source>
        <dbReference type="Proteomes" id="UP000094068"/>
    </source>
</evidence>
<evidence type="ECO:0008006" key="4">
    <source>
        <dbReference type="Google" id="ProtNLM"/>
    </source>
</evidence>
<protein>
    <recommendedName>
        <fullName evidence="4">DUF2273 domain-containing protein</fullName>
    </recommendedName>
</protein>
<dbReference type="EMBL" id="MIJZ01000014">
    <property type="protein sequence ID" value="OEG10786.1"/>
    <property type="molecule type" value="Genomic_DNA"/>
</dbReference>
<dbReference type="STRING" id="903984.BCR21_10835"/>
<evidence type="ECO:0000313" key="2">
    <source>
        <dbReference type="EMBL" id="OEG10786.1"/>
    </source>
</evidence>
<keyword evidence="1" id="KW-1133">Transmembrane helix</keyword>
<reference evidence="3" key="1">
    <citation type="submission" date="2016-09" db="EMBL/GenBank/DDBJ databases">
        <authorList>
            <person name="Gulvik C.A."/>
        </authorList>
    </citation>
    <scope>NUCLEOTIDE SEQUENCE [LARGE SCALE GENOMIC DNA]</scope>
    <source>
        <strain evidence="3">DSM 23328</strain>
    </source>
</reference>
<dbReference type="InterPro" id="IPR018730">
    <property type="entry name" value="DUF2273"/>
</dbReference>
<dbReference type="AlphaFoldDB" id="A0A1E5GDI7"/>
<keyword evidence="1" id="KW-0472">Membrane</keyword>
<feature type="transmembrane region" description="Helical" evidence="1">
    <location>
        <begin position="21"/>
        <end position="54"/>
    </location>
</feature>
<dbReference type="OrthoDB" id="2190021at2"/>
<keyword evidence="1" id="KW-0812">Transmembrane</keyword>
<proteinExistence type="predicted"/>
<keyword evidence="3" id="KW-1185">Reference proteome</keyword>
<comment type="caution">
    <text evidence="2">The sequence shown here is derived from an EMBL/GenBank/DDBJ whole genome shotgun (WGS) entry which is preliminary data.</text>
</comment>